<evidence type="ECO:0000313" key="1">
    <source>
        <dbReference type="EMBL" id="RDL30425.1"/>
    </source>
</evidence>
<name>A0A370T9V3_9HELO</name>
<dbReference type="Proteomes" id="UP000254866">
    <property type="component" value="Unassembled WGS sequence"/>
</dbReference>
<evidence type="ECO:0000313" key="2">
    <source>
        <dbReference type="Proteomes" id="UP000254866"/>
    </source>
</evidence>
<sequence length="173" mass="18846">MRSSPPNPASICYLERGGDNEMRDSITEIELDQDKIIRAIIIPNDKEDIDGLRETLNFLASHPQARSVYDVYLAMETREQGAEVKALGLISKYMKETALHTFHNAPSDIPGEAPGKGSNSAWATRKLIPGTGTDNPVFGTFLSASTRTAPTQNLVGAGGERRACSRAYSMYPS</sequence>
<dbReference type="PANTHER" id="PTHR36851">
    <property type="entry name" value="UNNAMED PRODUCT"/>
    <property type="match status" value="1"/>
</dbReference>
<reference evidence="1 2" key="1">
    <citation type="journal article" date="2018" name="IMA Fungus">
        <title>IMA Genome-F 9: Draft genome sequence of Annulohypoxylon stygium, Aspergillus mulundensis, Berkeleyomyces basicola (syn. Thielaviopsis basicola), Ceratocystis smalleyi, two Cercospora beticola strains, Coleophoma cylindrospora, Fusarium fracticaudum, Phialophora cf. hyalina, and Morchella septimelata.</title>
        <authorList>
            <person name="Wingfield B.D."/>
            <person name="Bills G.F."/>
            <person name="Dong Y."/>
            <person name="Huang W."/>
            <person name="Nel W.J."/>
            <person name="Swalarsk-Parry B.S."/>
            <person name="Vaghefi N."/>
            <person name="Wilken P.M."/>
            <person name="An Z."/>
            <person name="de Beer Z.W."/>
            <person name="De Vos L."/>
            <person name="Chen L."/>
            <person name="Duong T.A."/>
            <person name="Gao Y."/>
            <person name="Hammerbacher A."/>
            <person name="Kikkert J.R."/>
            <person name="Li Y."/>
            <person name="Li H."/>
            <person name="Li K."/>
            <person name="Li Q."/>
            <person name="Liu X."/>
            <person name="Ma X."/>
            <person name="Naidoo K."/>
            <person name="Pethybridge S.J."/>
            <person name="Sun J."/>
            <person name="Steenkamp E.T."/>
            <person name="van der Nest M.A."/>
            <person name="van Wyk S."/>
            <person name="Wingfield M.J."/>
            <person name="Xiong C."/>
            <person name="Yue Q."/>
            <person name="Zhang X."/>
        </authorList>
    </citation>
    <scope>NUCLEOTIDE SEQUENCE [LARGE SCALE GENOMIC DNA]</scope>
    <source>
        <strain evidence="1 2">BP 5553</strain>
    </source>
</reference>
<gene>
    <name evidence="1" type="ORF">BP5553_10303</name>
</gene>
<comment type="caution">
    <text evidence="1">The sequence shown here is derived from an EMBL/GenBank/DDBJ whole genome shotgun (WGS) entry which is preliminary data.</text>
</comment>
<dbReference type="GeneID" id="43603152"/>
<proteinExistence type="predicted"/>
<organism evidence="1 2">
    <name type="scientific">Venustampulla echinocandica</name>
    <dbReference type="NCBI Taxonomy" id="2656787"/>
    <lineage>
        <taxon>Eukaryota</taxon>
        <taxon>Fungi</taxon>
        <taxon>Dikarya</taxon>
        <taxon>Ascomycota</taxon>
        <taxon>Pezizomycotina</taxon>
        <taxon>Leotiomycetes</taxon>
        <taxon>Helotiales</taxon>
        <taxon>Pleuroascaceae</taxon>
        <taxon>Venustampulla</taxon>
    </lineage>
</organism>
<dbReference type="AlphaFoldDB" id="A0A370T9V3"/>
<protein>
    <submittedName>
        <fullName evidence="1">Uncharacterized protein</fullName>
    </submittedName>
</protein>
<dbReference type="PANTHER" id="PTHR36851:SF1">
    <property type="entry name" value="GLYCO_TRANS_2-LIKE DOMAIN-CONTAINING PROTEIN"/>
    <property type="match status" value="1"/>
</dbReference>
<dbReference type="OrthoDB" id="5819478at2759"/>
<dbReference type="EMBL" id="NPIC01000015">
    <property type="protein sequence ID" value="RDL30425.1"/>
    <property type="molecule type" value="Genomic_DNA"/>
</dbReference>
<dbReference type="RefSeq" id="XP_031864950.1">
    <property type="nucleotide sequence ID" value="XM_032018926.1"/>
</dbReference>
<accession>A0A370T9V3</accession>
<keyword evidence="2" id="KW-1185">Reference proteome</keyword>